<feature type="transmembrane region" description="Helical" evidence="6">
    <location>
        <begin position="67"/>
        <end position="84"/>
    </location>
</feature>
<accession>A0A6L6Q2G2</accession>
<dbReference type="OrthoDB" id="9801356at2"/>
<keyword evidence="4 6" id="KW-1133">Transmembrane helix</keyword>
<feature type="transmembrane region" description="Helical" evidence="6">
    <location>
        <begin position="96"/>
        <end position="112"/>
    </location>
</feature>
<organism evidence="7 8">
    <name type="scientific">Pseudoduganella ginsengisoli</name>
    <dbReference type="NCBI Taxonomy" id="1462440"/>
    <lineage>
        <taxon>Bacteria</taxon>
        <taxon>Pseudomonadati</taxon>
        <taxon>Pseudomonadota</taxon>
        <taxon>Betaproteobacteria</taxon>
        <taxon>Burkholderiales</taxon>
        <taxon>Oxalobacteraceae</taxon>
        <taxon>Telluria group</taxon>
        <taxon>Pseudoduganella</taxon>
    </lineage>
</organism>
<keyword evidence="3 6" id="KW-0812">Transmembrane</keyword>
<evidence type="ECO:0000256" key="1">
    <source>
        <dbReference type="ARBA" id="ARBA00004141"/>
    </source>
</evidence>
<feature type="transmembrane region" description="Helical" evidence="6">
    <location>
        <begin position="132"/>
        <end position="153"/>
    </location>
</feature>
<comment type="caution">
    <text evidence="7">The sequence shown here is derived from an EMBL/GenBank/DDBJ whole genome shotgun (WGS) entry which is preliminary data.</text>
</comment>
<dbReference type="Pfam" id="PF01169">
    <property type="entry name" value="GDT1"/>
    <property type="match status" value="2"/>
</dbReference>
<gene>
    <name evidence="7" type="ORF">GM668_16125</name>
</gene>
<protein>
    <recommendedName>
        <fullName evidence="6">GDT1 family protein</fullName>
    </recommendedName>
</protein>
<evidence type="ECO:0000256" key="3">
    <source>
        <dbReference type="ARBA" id="ARBA00022692"/>
    </source>
</evidence>
<keyword evidence="5 6" id="KW-0472">Membrane</keyword>
<keyword evidence="8" id="KW-1185">Reference proteome</keyword>
<evidence type="ECO:0000256" key="6">
    <source>
        <dbReference type="RuleBase" id="RU365102"/>
    </source>
</evidence>
<evidence type="ECO:0000256" key="5">
    <source>
        <dbReference type="ARBA" id="ARBA00023136"/>
    </source>
</evidence>
<evidence type="ECO:0000313" key="7">
    <source>
        <dbReference type="EMBL" id="MTW03609.1"/>
    </source>
</evidence>
<dbReference type="AlphaFoldDB" id="A0A6L6Q2G2"/>
<dbReference type="RefSeq" id="WP_155439982.1">
    <property type="nucleotide sequence ID" value="NZ_WNLA01000010.1"/>
</dbReference>
<reference evidence="7 8" key="1">
    <citation type="submission" date="2019-11" db="EMBL/GenBank/DDBJ databases">
        <title>Type strains purchased from KCTC, JCM and DSMZ.</title>
        <authorList>
            <person name="Lu H."/>
        </authorList>
    </citation>
    <scope>NUCLEOTIDE SEQUENCE [LARGE SCALE GENOMIC DNA]</scope>
    <source>
        <strain evidence="7 8">KCTC 42409</strain>
    </source>
</reference>
<feature type="transmembrane region" description="Helical" evidence="6">
    <location>
        <begin position="38"/>
        <end position="60"/>
    </location>
</feature>
<dbReference type="GO" id="GO:0016020">
    <property type="term" value="C:membrane"/>
    <property type="evidence" value="ECO:0007669"/>
    <property type="project" value="UniProtKB-SubCell"/>
</dbReference>
<dbReference type="PANTHER" id="PTHR12608">
    <property type="entry name" value="TRANSMEMBRANE PROTEIN HTP-1 RELATED"/>
    <property type="match status" value="1"/>
</dbReference>
<name>A0A6L6Q2G2_9BURK</name>
<dbReference type="Proteomes" id="UP000484015">
    <property type="component" value="Unassembled WGS sequence"/>
</dbReference>
<evidence type="ECO:0000256" key="4">
    <source>
        <dbReference type="ARBA" id="ARBA00022989"/>
    </source>
</evidence>
<sequence>MEAFLISTGIVALAEIGDKTQLLAFCLAAQFRRPVPIVLGIFTATIFNHAFAGAAGSLITGLLGPDVLRWVLGISFIAMAGWMLIPDEIDEDDQPAAKYGVFAATVMAFFLAEMGDKTQIATVALAARFDSLAAVVAGTTFGMMLANVPAVYLGKGVADRIPLKLVHGIAAMIFAVLGVATLLGAGDRWLR</sequence>
<dbReference type="InterPro" id="IPR001727">
    <property type="entry name" value="GDT1-like"/>
</dbReference>
<dbReference type="GO" id="GO:0046873">
    <property type="term" value="F:metal ion transmembrane transporter activity"/>
    <property type="evidence" value="ECO:0007669"/>
    <property type="project" value="InterPro"/>
</dbReference>
<proteinExistence type="inferred from homology"/>
<evidence type="ECO:0000256" key="2">
    <source>
        <dbReference type="ARBA" id="ARBA00009190"/>
    </source>
</evidence>
<comment type="similarity">
    <text evidence="2 6">Belongs to the GDT1 family.</text>
</comment>
<dbReference type="PANTHER" id="PTHR12608:SF1">
    <property type="entry name" value="TRANSMEMBRANE PROTEIN 165"/>
    <property type="match status" value="1"/>
</dbReference>
<evidence type="ECO:0000313" key="8">
    <source>
        <dbReference type="Proteomes" id="UP000484015"/>
    </source>
</evidence>
<feature type="transmembrane region" description="Helical" evidence="6">
    <location>
        <begin position="165"/>
        <end position="185"/>
    </location>
</feature>
<comment type="subcellular location">
    <subcellularLocation>
        <location evidence="1 6">Membrane</location>
        <topology evidence="1 6">Multi-pass membrane protein</topology>
    </subcellularLocation>
</comment>
<dbReference type="EMBL" id="WNLA01000010">
    <property type="protein sequence ID" value="MTW03609.1"/>
    <property type="molecule type" value="Genomic_DNA"/>
</dbReference>